<dbReference type="EMBL" id="RBZM01000004">
    <property type="protein sequence ID" value="RKP55026.1"/>
    <property type="molecule type" value="Genomic_DNA"/>
</dbReference>
<evidence type="ECO:0000256" key="8">
    <source>
        <dbReference type="SAM" id="Phobius"/>
    </source>
</evidence>
<evidence type="ECO:0000256" key="6">
    <source>
        <dbReference type="ARBA" id="ARBA00022989"/>
    </source>
</evidence>
<comment type="similarity">
    <text evidence="2">Belongs to the amino acid-polyamine-organocation (APC) superfamily. Spore germination protein (SGP) (TC 2.A.3.9) family.</text>
</comment>
<keyword evidence="10" id="KW-1185">Reference proteome</keyword>
<evidence type="ECO:0000313" key="10">
    <source>
        <dbReference type="Proteomes" id="UP000282076"/>
    </source>
</evidence>
<feature type="transmembrane region" description="Helical" evidence="8">
    <location>
        <begin position="181"/>
        <end position="198"/>
    </location>
</feature>
<sequence length="354" mass="40145">MTKRMIFILFLQIQLSAALSFYTVGIFESTTKGHWEPILAGCLLEIVFLWIYLKGLSMSKGKNMVEIIKGTFGKWGAMLILLPFFLFLVTHLISLVNHQVSEVNIILLPQTPLWMTAMIYVALAAYAANKGVLVIARMSTAVLLLFVPFVLFSLLISYKNFDMYNVFPLWNPSFSFVGKPSFYVSMYAYAGFLFLGMLNLDKPIKLRKMWLVLSLVVLFYLAVVYVPLFVFGHESITLLIHPTLLASDTIDLEWVVFDWLPSFFVVAASALSFLDAAVTLWMAILLIRVLLFPIPGKWLALTMGIAVFGLSLKIPNMHSMNRFDAMITFLFLYGILVVPVATVISSMRQRRRQT</sequence>
<feature type="transmembrane region" description="Helical" evidence="8">
    <location>
        <begin position="141"/>
        <end position="161"/>
    </location>
</feature>
<proteinExistence type="inferred from homology"/>
<dbReference type="PANTHER" id="PTHR34975">
    <property type="entry name" value="SPORE GERMINATION PROTEIN A2"/>
    <property type="match status" value="1"/>
</dbReference>
<feature type="transmembrane region" description="Helical" evidence="8">
    <location>
        <begin position="298"/>
        <end position="314"/>
    </location>
</feature>
<reference evidence="9 10" key="1">
    <citation type="submission" date="2018-10" db="EMBL/GenBank/DDBJ databases">
        <title>Cohnella sp. M2MS4P-1, whole genome shotgun sequence.</title>
        <authorList>
            <person name="Tuo L."/>
        </authorList>
    </citation>
    <scope>NUCLEOTIDE SEQUENCE [LARGE SCALE GENOMIC DNA]</scope>
    <source>
        <strain evidence="9 10">M2MS4P-1</strain>
    </source>
</reference>
<dbReference type="InterPro" id="IPR004761">
    <property type="entry name" value="Spore_GerAB"/>
</dbReference>
<name>A0A494Y424_9BACL</name>
<dbReference type="Pfam" id="PF03845">
    <property type="entry name" value="Spore_permease"/>
    <property type="match status" value="1"/>
</dbReference>
<feature type="transmembrane region" description="Helical" evidence="8">
    <location>
        <begin position="263"/>
        <end position="291"/>
    </location>
</feature>
<evidence type="ECO:0000256" key="7">
    <source>
        <dbReference type="ARBA" id="ARBA00023136"/>
    </source>
</evidence>
<evidence type="ECO:0000256" key="3">
    <source>
        <dbReference type="ARBA" id="ARBA00022448"/>
    </source>
</evidence>
<feature type="transmembrane region" description="Helical" evidence="8">
    <location>
        <begin position="74"/>
        <end position="93"/>
    </location>
</feature>
<dbReference type="AlphaFoldDB" id="A0A494Y424"/>
<dbReference type="PANTHER" id="PTHR34975:SF2">
    <property type="entry name" value="SPORE GERMINATION PROTEIN A2"/>
    <property type="match status" value="1"/>
</dbReference>
<accession>A0A494Y424</accession>
<comment type="subcellular location">
    <subcellularLocation>
        <location evidence="1">Membrane</location>
        <topology evidence="1">Multi-pass membrane protein</topology>
    </subcellularLocation>
</comment>
<organism evidence="9 10">
    <name type="scientific">Cohnella endophytica</name>
    <dbReference type="NCBI Taxonomy" id="2419778"/>
    <lineage>
        <taxon>Bacteria</taxon>
        <taxon>Bacillati</taxon>
        <taxon>Bacillota</taxon>
        <taxon>Bacilli</taxon>
        <taxon>Bacillales</taxon>
        <taxon>Paenibacillaceae</taxon>
        <taxon>Cohnella</taxon>
    </lineage>
</organism>
<protein>
    <submittedName>
        <fullName evidence="9">Uncharacterized protein</fullName>
    </submittedName>
</protein>
<evidence type="ECO:0000256" key="2">
    <source>
        <dbReference type="ARBA" id="ARBA00007998"/>
    </source>
</evidence>
<feature type="transmembrane region" description="Helical" evidence="8">
    <location>
        <begin position="210"/>
        <end position="231"/>
    </location>
</feature>
<dbReference type="RefSeq" id="WP_120975404.1">
    <property type="nucleotide sequence ID" value="NZ_RBZM01000004.1"/>
</dbReference>
<feature type="transmembrane region" description="Helical" evidence="8">
    <location>
        <begin position="326"/>
        <end position="344"/>
    </location>
</feature>
<dbReference type="GO" id="GO:0009847">
    <property type="term" value="P:spore germination"/>
    <property type="evidence" value="ECO:0007669"/>
    <property type="project" value="InterPro"/>
</dbReference>
<keyword evidence="4" id="KW-0309">Germination</keyword>
<evidence type="ECO:0000256" key="5">
    <source>
        <dbReference type="ARBA" id="ARBA00022692"/>
    </source>
</evidence>
<feature type="transmembrane region" description="Helical" evidence="8">
    <location>
        <begin position="34"/>
        <end position="53"/>
    </location>
</feature>
<dbReference type="Proteomes" id="UP000282076">
    <property type="component" value="Unassembled WGS sequence"/>
</dbReference>
<dbReference type="OrthoDB" id="2381278at2"/>
<gene>
    <name evidence="9" type="ORF">D7Z26_07285</name>
</gene>
<evidence type="ECO:0000256" key="4">
    <source>
        <dbReference type="ARBA" id="ARBA00022544"/>
    </source>
</evidence>
<keyword evidence="3" id="KW-0813">Transport</keyword>
<comment type="caution">
    <text evidence="9">The sequence shown here is derived from an EMBL/GenBank/DDBJ whole genome shotgun (WGS) entry which is preliminary data.</text>
</comment>
<keyword evidence="7 8" id="KW-0472">Membrane</keyword>
<feature type="transmembrane region" description="Helical" evidence="8">
    <location>
        <begin position="113"/>
        <end position="129"/>
    </location>
</feature>
<evidence type="ECO:0000256" key="1">
    <source>
        <dbReference type="ARBA" id="ARBA00004141"/>
    </source>
</evidence>
<keyword evidence="6 8" id="KW-1133">Transmembrane helix</keyword>
<evidence type="ECO:0000313" key="9">
    <source>
        <dbReference type="EMBL" id="RKP55026.1"/>
    </source>
</evidence>
<keyword evidence="5 8" id="KW-0812">Transmembrane</keyword>
<dbReference type="GO" id="GO:0016020">
    <property type="term" value="C:membrane"/>
    <property type="evidence" value="ECO:0007669"/>
    <property type="project" value="UniProtKB-SubCell"/>
</dbReference>